<dbReference type="AlphaFoldDB" id="A0A382RYX7"/>
<name>A0A382RYX7_9ZZZZ</name>
<organism evidence="1">
    <name type="scientific">marine metagenome</name>
    <dbReference type="NCBI Taxonomy" id="408172"/>
    <lineage>
        <taxon>unclassified sequences</taxon>
        <taxon>metagenomes</taxon>
        <taxon>ecological metagenomes</taxon>
    </lineage>
</organism>
<protein>
    <submittedName>
        <fullName evidence="1">Uncharacterized protein</fullName>
    </submittedName>
</protein>
<accession>A0A382RYX7</accession>
<dbReference type="EMBL" id="UINC01124814">
    <property type="protein sequence ID" value="SVD02217.1"/>
    <property type="molecule type" value="Genomic_DNA"/>
</dbReference>
<evidence type="ECO:0000313" key="1">
    <source>
        <dbReference type="EMBL" id="SVD02217.1"/>
    </source>
</evidence>
<proteinExistence type="predicted"/>
<sequence length="43" mass="4510">MFTASTGVRFRFGPRRGNGPEGQVIPLGGGLLDVASVVEVVEH</sequence>
<gene>
    <name evidence="1" type="ORF">METZ01_LOCUS355071</name>
</gene>
<reference evidence="1" key="1">
    <citation type="submission" date="2018-05" db="EMBL/GenBank/DDBJ databases">
        <authorList>
            <person name="Lanie J.A."/>
            <person name="Ng W.-L."/>
            <person name="Kazmierczak K.M."/>
            <person name="Andrzejewski T.M."/>
            <person name="Davidsen T.M."/>
            <person name="Wayne K.J."/>
            <person name="Tettelin H."/>
            <person name="Glass J.I."/>
            <person name="Rusch D."/>
            <person name="Podicherti R."/>
            <person name="Tsui H.-C.T."/>
            <person name="Winkler M.E."/>
        </authorList>
    </citation>
    <scope>NUCLEOTIDE SEQUENCE</scope>
</reference>
<feature type="non-terminal residue" evidence="1">
    <location>
        <position position="43"/>
    </location>
</feature>